<evidence type="ECO:0000313" key="3">
    <source>
        <dbReference type="Proteomes" id="UP000192903"/>
    </source>
</evidence>
<sequence length="381" mass="41415">MTAEGTLADRLYEAALVPELWTETCERLAREVKSSTASIFTIDHQGTHRYVTTPNLAETFVRFAGSDLRFSNLRPERAMQRFPFSFARSTDILTADEYARDPIQRAFIEPAGMEWEAGWVFQEPTGHTVVITLMLAKGLDNFSDEQLARLNVLKPDIARAAYMSSRLAFNEARSMTETLSLLGLPAAVIGDNGRVIAMNPEIEVLSPRIRTGAEDRLVLEGAGADALLYDAIQRYKAQVVPTVQSLPMMSRHGAPALILHLLPIRRAARDIFSRSMAVVAVTEVGKVGPPDMRVLCGLFDLTPAEARVARGIAMAGRPEAIAASLGISLETARSHLKRIMSKTGTTRQAELVLLLSGLSAPTFGGGAVSRSPLKNPSDGLS</sequence>
<dbReference type="InterPro" id="IPR016032">
    <property type="entry name" value="Sig_transdc_resp-reg_C-effctor"/>
</dbReference>
<evidence type="ECO:0000259" key="1">
    <source>
        <dbReference type="SMART" id="SM00421"/>
    </source>
</evidence>
<keyword evidence="2" id="KW-0238">DNA-binding</keyword>
<dbReference type="SUPFAM" id="SSF46894">
    <property type="entry name" value="C-terminal effector domain of the bipartite response regulators"/>
    <property type="match status" value="1"/>
</dbReference>
<dbReference type="AlphaFoldDB" id="A0A1X7F9P0"/>
<accession>A0A1X7F9P0</accession>
<dbReference type="EMBL" id="FXAF01000006">
    <property type="protein sequence ID" value="SMF48727.1"/>
    <property type="molecule type" value="Genomic_DNA"/>
</dbReference>
<dbReference type="Proteomes" id="UP000192903">
    <property type="component" value="Unassembled WGS sequence"/>
</dbReference>
<dbReference type="GO" id="GO:0006355">
    <property type="term" value="P:regulation of DNA-templated transcription"/>
    <property type="evidence" value="ECO:0007669"/>
    <property type="project" value="InterPro"/>
</dbReference>
<dbReference type="OrthoDB" id="7444822at2"/>
<gene>
    <name evidence="2" type="ORF">SAMN02982989_2577</name>
</gene>
<dbReference type="InterPro" id="IPR036388">
    <property type="entry name" value="WH-like_DNA-bd_sf"/>
</dbReference>
<proteinExistence type="predicted"/>
<feature type="domain" description="HTH luxR-type" evidence="1">
    <location>
        <begin position="298"/>
        <end position="355"/>
    </location>
</feature>
<dbReference type="InterPro" id="IPR000792">
    <property type="entry name" value="Tscrpt_reg_LuxR_C"/>
</dbReference>
<dbReference type="RefSeq" id="WP_143531623.1">
    <property type="nucleotide sequence ID" value="NZ_FXAF01000006.1"/>
</dbReference>
<keyword evidence="3" id="KW-1185">Reference proteome</keyword>
<dbReference type="Gene3D" id="1.10.10.10">
    <property type="entry name" value="Winged helix-like DNA-binding domain superfamily/Winged helix DNA-binding domain"/>
    <property type="match status" value="1"/>
</dbReference>
<dbReference type="SMART" id="SM00421">
    <property type="entry name" value="HTH_LUXR"/>
    <property type="match status" value="1"/>
</dbReference>
<dbReference type="GO" id="GO:0003677">
    <property type="term" value="F:DNA binding"/>
    <property type="evidence" value="ECO:0007669"/>
    <property type="project" value="UniProtKB-KW"/>
</dbReference>
<dbReference type="STRING" id="464029.SAMN02982989_2577"/>
<name>A0A1X7F9P0_9HYPH</name>
<protein>
    <submittedName>
        <fullName evidence="2">DNA-binding transcriptional regulator, CsgD family</fullName>
    </submittedName>
</protein>
<evidence type="ECO:0000313" key="2">
    <source>
        <dbReference type="EMBL" id="SMF48727.1"/>
    </source>
</evidence>
<reference evidence="3" key="1">
    <citation type="submission" date="2017-04" db="EMBL/GenBank/DDBJ databases">
        <authorList>
            <person name="Varghese N."/>
            <person name="Submissions S."/>
        </authorList>
    </citation>
    <scope>NUCLEOTIDE SEQUENCE [LARGE SCALE GENOMIC DNA]</scope>
    <source>
        <strain evidence="3">B4P</strain>
    </source>
</reference>
<organism evidence="2 3">
    <name type="scientific">Xaviernesmea oryzae</name>
    <dbReference type="NCBI Taxonomy" id="464029"/>
    <lineage>
        <taxon>Bacteria</taxon>
        <taxon>Pseudomonadati</taxon>
        <taxon>Pseudomonadota</taxon>
        <taxon>Alphaproteobacteria</taxon>
        <taxon>Hyphomicrobiales</taxon>
        <taxon>Rhizobiaceae</taxon>
        <taxon>Rhizobium/Agrobacterium group</taxon>
        <taxon>Xaviernesmea</taxon>
    </lineage>
</organism>